<feature type="transmembrane region" description="Helical" evidence="5">
    <location>
        <begin position="60"/>
        <end position="79"/>
    </location>
</feature>
<reference evidence="6 7" key="1">
    <citation type="submission" date="2019-11" db="EMBL/GenBank/DDBJ databases">
        <title>P. haliotis isolates from Z. marina roots.</title>
        <authorList>
            <person name="Cohen M."/>
            <person name="Jospin G."/>
            <person name="Eisen J.A."/>
            <person name="Coil D.A."/>
        </authorList>
    </citation>
    <scope>NUCLEOTIDE SEQUENCE [LARGE SCALE GENOMIC DNA]</scope>
    <source>
        <strain evidence="6 7">UCD-MCMsp1aY</strain>
    </source>
</reference>
<evidence type="ECO:0000313" key="6">
    <source>
        <dbReference type="EMBL" id="MUH71978.1"/>
    </source>
</evidence>
<evidence type="ECO:0000256" key="3">
    <source>
        <dbReference type="ARBA" id="ARBA00022989"/>
    </source>
</evidence>
<evidence type="ECO:0000256" key="1">
    <source>
        <dbReference type="ARBA" id="ARBA00004370"/>
    </source>
</evidence>
<dbReference type="EMBL" id="WOCD01000003">
    <property type="protein sequence ID" value="MUH71978.1"/>
    <property type="molecule type" value="Genomic_DNA"/>
</dbReference>
<dbReference type="RefSeq" id="WP_155695195.1">
    <property type="nucleotide sequence ID" value="NZ_BAAAFQ010000001.1"/>
</dbReference>
<sequence length="140" mass="16016">MFYPMFAMFMLIFVVGVVTARARFSNIKSRDVSPKYFLLMQGDNVPESVLKTGRCFSNQFEFPMLFFVVCLAYMVLGFETLTGCIAAWTFVVFRFIHAFIFLTSNNLIKRMLTFWAGVLAVIVMWIDLFILVSANGGLNN</sequence>
<dbReference type="Pfam" id="PF01124">
    <property type="entry name" value="MAPEG"/>
    <property type="match status" value="1"/>
</dbReference>
<feature type="transmembrane region" description="Helical" evidence="5">
    <location>
        <begin position="6"/>
        <end position="24"/>
    </location>
</feature>
<keyword evidence="2 5" id="KW-0812">Transmembrane</keyword>
<feature type="transmembrane region" description="Helical" evidence="5">
    <location>
        <begin position="114"/>
        <end position="134"/>
    </location>
</feature>
<comment type="subcellular location">
    <subcellularLocation>
        <location evidence="1">Membrane</location>
    </subcellularLocation>
</comment>
<dbReference type="InterPro" id="IPR001129">
    <property type="entry name" value="Membr-assoc_MAPEG"/>
</dbReference>
<dbReference type="Gene3D" id="1.20.120.550">
    <property type="entry name" value="Membrane associated eicosanoid/glutathione metabolism-like domain"/>
    <property type="match status" value="1"/>
</dbReference>
<gene>
    <name evidence="6" type="ORF">GNP35_05505</name>
</gene>
<accession>A0A6N8F6Y6</accession>
<dbReference type="InterPro" id="IPR023352">
    <property type="entry name" value="MAPEG-like_dom_sf"/>
</dbReference>
<evidence type="ECO:0008006" key="8">
    <source>
        <dbReference type="Google" id="ProtNLM"/>
    </source>
</evidence>
<name>A0A6N8F6Y6_9GAMM</name>
<comment type="caution">
    <text evidence="6">The sequence shown here is derived from an EMBL/GenBank/DDBJ whole genome shotgun (WGS) entry which is preliminary data.</text>
</comment>
<dbReference type="GO" id="GO:0016020">
    <property type="term" value="C:membrane"/>
    <property type="evidence" value="ECO:0007669"/>
    <property type="project" value="UniProtKB-SubCell"/>
</dbReference>
<proteinExistence type="predicted"/>
<dbReference type="OrthoDB" id="328594at2"/>
<evidence type="ECO:0000313" key="7">
    <source>
        <dbReference type="Proteomes" id="UP000439994"/>
    </source>
</evidence>
<keyword evidence="4 5" id="KW-0472">Membrane</keyword>
<protein>
    <recommendedName>
        <fullName evidence="8">MAPEG family protein</fullName>
    </recommendedName>
</protein>
<evidence type="ECO:0000256" key="4">
    <source>
        <dbReference type="ARBA" id="ARBA00023136"/>
    </source>
</evidence>
<organism evidence="6 7">
    <name type="scientific">Psychrosphaera haliotis</name>
    <dbReference type="NCBI Taxonomy" id="555083"/>
    <lineage>
        <taxon>Bacteria</taxon>
        <taxon>Pseudomonadati</taxon>
        <taxon>Pseudomonadota</taxon>
        <taxon>Gammaproteobacteria</taxon>
        <taxon>Alteromonadales</taxon>
        <taxon>Pseudoalteromonadaceae</taxon>
        <taxon>Psychrosphaera</taxon>
    </lineage>
</organism>
<keyword evidence="3 5" id="KW-1133">Transmembrane helix</keyword>
<keyword evidence="7" id="KW-1185">Reference proteome</keyword>
<dbReference type="Proteomes" id="UP000439994">
    <property type="component" value="Unassembled WGS sequence"/>
</dbReference>
<feature type="transmembrane region" description="Helical" evidence="5">
    <location>
        <begin position="85"/>
        <end position="102"/>
    </location>
</feature>
<evidence type="ECO:0000256" key="5">
    <source>
        <dbReference type="SAM" id="Phobius"/>
    </source>
</evidence>
<evidence type="ECO:0000256" key="2">
    <source>
        <dbReference type="ARBA" id="ARBA00022692"/>
    </source>
</evidence>
<dbReference type="SUPFAM" id="SSF161084">
    <property type="entry name" value="MAPEG domain-like"/>
    <property type="match status" value="1"/>
</dbReference>
<dbReference type="AlphaFoldDB" id="A0A6N8F6Y6"/>